<reference evidence="2" key="1">
    <citation type="journal article" date="2014" name="Proc. Natl. Acad. Sci. U.S.A.">
        <title>Extensive sampling of basidiomycete genomes demonstrates inadequacy of the white-rot/brown-rot paradigm for wood decay fungi.</title>
        <authorList>
            <person name="Riley R."/>
            <person name="Salamov A.A."/>
            <person name="Brown D.W."/>
            <person name="Nagy L.G."/>
            <person name="Floudas D."/>
            <person name="Held B.W."/>
            <person name="Levasseur A."/>
            <person name="Lombard V."/>
            <person name="Morin E."/>
            <person name="Otillar R."/>
            <person name="Lindquist E.A."/>
            <person name="Sun H."/>
            <person name="LaButti K.M."/>
            <person name="Schmutz J."/>
            <person name="Jabbour D."/>
            <person name="Luo H."/>
            <person name="Baker S.E."/>
            <person name="Pisabarro A.G."/>
            <person name="Walton J.D."/>
            <person name="Blanchette R.A."/>
            <person name="Henrissat B."/>
            <person name="Martin F."/>
            <person name="Cullen D."/>
            <person name="Hibbett D.S."/>
            <person name="Grigoriev I.V."/>
        </authorList>
    </citation>
    <scope>NUCLEOTIDE SEQUENCE [LARGE SCALE GENOMIC DNA]</scope>
    <source>
        <strain evidence="2">MUCL 33604</strain>
    </source>
</reference>
<evidence type="ECO:0000313" key="2">
    <source>
        <dbReference type="Proteomes" id="UP000027265"/>
    </source>
</evidence>
<dbReference type="AlphaFoldDB" id="A0A067PT61"/>
<dbReference type="Proteomes" id="UP000027265">
    <property type="component" value="Unassembled WGS sequence"/>
</dbReference>
<organism evidence="1 2">
    <name type="scientific">Jaapia argillacea MUCL 33604</name>
    <dbReference type="NCBI Taxonomy" id="933084"/>
    <lineage>
        <taxon>Eukaryota</taxon>
        <taxon>Fungi</taxon>
        <taxon>Dikarya</taxon>
        <taxon>Basidiomycota</taxon>
        <taxon>Agaricomycotina</taxon>
        <taxon>Agaricomycetes</taxon>
        <taxon>Agaricomycetidae</taxon>
        <taxon>Jaapiales</taxon>
        <taxon>Jaapiaceae</taxon>
        <taxon>Jaapia</taxon>
    </lineage>
</organism>
<dbReference type="HOGENOM" id="CLU_2922917_0_0_1"/>
<dbReference type="InParanoid" id="A0A067PT61"/>
<protein>
    <submittedName>
        <fullName evidence="1">Uncharacterized protein</fullName>
    </submittedName>
</protein>
<proteinExistence type="predicted"/>
<accession>A0A067PT61</accession>
<keyword evidence="2" id="KW-1185">Reference proteome</keyword>
<gene>
    <name evidence="1" type="ORF">JAAARDRAFT_427500</name>
</gene>
<dbReference type="EMBL" id="KL197733">
    <property type="protein sequence ID" value="KDQ53531.1"/>
    <property type="molecule type" value="Genomic_DNA"/>
</dbReference>
<name>A0A067PT61_9AGAM</name>
<evidence type="ECO:0000313" key="1">
    <source>
        <dbReference type="EMBL" id="KDQ53531.1"/>
    </source>
</evidence>
<sequence length="61" mass="6748">MSPPSSPNANEITPHCSKEHVADGLRAMHRAYSCPDLAPLKSRPEKTIVGNICITTRPMRY</sequence>